<dbReference type="InParanoid" id="A0A369JGH9"/>
<organism evidence="1 2">
    <name type="scientific">Hypsizygus marmoreus</name>
    <name type="common">White beech mushroom</name>
    <name type="synonym">Agaricus marmoreus</name>
    <dbReference type="NCBI Taxonomy" id="39966"/>
    <lineage>
        <taxon>Eukaryota</taxon>
        <taxon>Fungi</taxon>
        <taxon>Dikarya</taxon>
        <taxon>Basidiomycota</taxon>
        <taxon>Agaricomycotina</taxon>
        <taxon>Agaricomycetes</taxon>
        <taxon>Agaricomycetidae</taxon>
        <taxon>Agaricales</taxon>
        <taxon>Tricholomatineae</taxon>
        <taxon>Lyophyllaceae</taxon>
        <taxon>Hypsizygus</taxon>
    </lineage>
</organism>
<keyword evidence="2" id="KW-1185">Reference proteome</keyword>
<dbReference type="Gene3D" id="3.80.10.10">
    <property type="entry name" value="Ribonuclease Inhibitor"/>
    <property type="match status" value="1"/>
</dbReference>
<evidence type="ECO:0000313" key="2">
    <source>
        <dbReference type="Proteomes" id="UP000076154"/>
    </source>
</evidence>
<accession>A0A369JGH9</accession>
<dbReference type="OrthoDB" id="3365698at2759"/>
<gene>
    <name evidence="1" type="ORF">Hypma_012551</name>
</gene>
<proteinExistence type="predicted"/>
<dbReference type="InterPro" id="IPR032675">
    <property type="entry name" value="LRR_dom_sf"/>
</dbReference>
<dbReference type="SUPFAM" id="SSF52047">
    <property type="entry name" value="RNI-like"/>
    <property type="match status" value="1"/>
</dbReference>
<sequence>MEVQVVELTDVATPLMERYNYEKHILSCFRRILSPVRRIHPEILAEIFLFTRDGTKDQSIPDFEPITVGPPPGPSPLRITHVCADWRRIALATSVLWTTITSSQTNYDPSLPVPDERLQTWLTRTGTYCPLDITVRGPRLSYTVRPAAPLTWLQPYIHRVRTLSLEGMLCQLPSGSFDALEMLKMDNCYLYPNANTNHTLPSLCRLFVEGDLYPPSYTPWQSLTHLYVDVCVIRPDMFLCVLSLSVVLVKLEVSIFEDVDAELAVADDKRIVMGQLQTFITHTGQATVWLLSHLTMPSLTTLRLVFDSWPGSIYNSFQSCSLFTLQSLRLRGGQRIDTADFFGLVRKMPSLRDISSFFALDITPTLISGFAMRSKSGIPDLAPNLEYMRLRSEDMSEVEDNAFTDMVTLRDPFGRPAFLQPNTSCGQRVFKSQEPKRSDYDIFQEFPSGEMVYIFF</sequence>
<dbReference type="EMBL" id="LUEZ02000068">
    <property type="protein sequence ID" value="RDB20412.1"/>
    <property type="molecule type" value="Genomic_DNA"/>
</dbReference>
<comment type="caution">
    <text evidence="1">The sequence shown here is derived from an EMBL/GenBank/DDBJ whole genome shotgun (WGS) entry which is preliminary data.</text>
</comment>
<name>A0A369JGH9_HYPMA</name>
<dbReference type="Proteomes" id="UP000076154">
    <property type="component" value="Unassembled WGS sequence"/>
</dbReference>
<evidence type="ECO:0000313" key="1">
    <source>
        <dbReference type="EMBL" id="RDB20412.1"/>
    </source>
</evidence>
<dbReference type="AlphaFoldDB" id="A0A369JGH9"/>
<dbReference type="STRING" id="39966.A0A369JGH9"/>
<protein>
    <submittedName>
        <fullName evidence="1">Uncharacterized protein</fullName>
    </submittedName>
</protein>
<reference evidence="1" key="1">
    <citation type="submission" date="2018-04" db="EMBL/GenBank/DDBJ databases">
        <title>Whole genome sequencing of Hypsizygus marmoreus.</title>
        <authorList>
            <person name="Choi I.-G."/>
            <person name="Min B."/>
            <person name="Kim J.-G."/>
            <person name="Kim S."/>
            <person name="Oh Y.-L."/>
            <person name="Kong W.-S."/>
            <person name="Park H."/>
            <person name="Jeong J."/>
            <person name="Song E.-S."/>
        </authorList>
    </citation>
    <scope>NUCLEOTIDE SEQUENCE [LARGE SCALE GENOMIC DNA]</scope>
    <source>
        <strain evidence="1">51987-8</strain>
    </source>
</reference>
<dbReference type="Gene3D" id="1.20.1280.50">
    <property type="match status" value="1"/>
</dbReference>